<feature type="transmembrane region" description="Helical" evidence="1">
    <location>
        <begin position="94"/>
        <end position="112"/>
    </location>
</feature>
<dbReference type="AlphaFoldDB" id="A0A553HLD4"/>
<gene>
    <name evidence="2" type="ORF">FHL15_010341</name>
</gene>
<name>A0A553HLD4_9PEZI</name>
<keyword evidence="1" id="KW-0472">Membrane</keyword>
<organism evidence="2 3">
    <name type="scientific">Xylaria flabelliformis</name>
    <dbReference type="NCBI Taxonomy" id="2512241"/>
    <lineage>
        <taxon>Eukaryota</taxon>
        <taxon>Fungi</taxon>
        <taxon>Dikarya</taxon>
        <taxon>Ascomycota</taxon>
        <taxon>Pezizomycotina</taxon>
        <taxon>Sordariomycetes</taxon>
        <taxon>Xylariomycetidae</taxon>
        <taxon>Xylariales</taxon>
        <taxon>Xylariaceae</taxon>
        <taxon>Xylaria</taxon>
    </lineage>
</organism>
<proteinExistence type="predicted"/>
<keyword evidence="1" id="KW-0812">Transmembrane</keyword>
<evidence type="ECO:0000313" key="3">
    <source>
        <dbReference type="Proteomes" id="UP000319160"/>
    </source>
</evidence>
<keyword evidence="1" id="KW-1133">Transmembrane helix</keyword>
<dbReference type="Proteomes" id="UP000319160">
    <property type="component" value="Unassembled WGS sequence"/>
</dbReference>
<evidence type="ECO:0000256" key="1">
    <source>
        <dbReference type="SAM" id="Phobius"/>
    </source>
</evidence>
<reference evidence="3" key="1">
    <citation type="submission" date="2019-06" db="EMBL/GenBank/DDBJ databases">
        <title>Draft genome sequence of the griseofulvin-producing fungus Xylaria cubensis strain G536.</title>
        <authorList>
            <person name="Mead M.E."/>
            <person name="Raja H.A."/>
            <person name="Steenwyk J.L."/>
            <person name="Knowles S.L."/>
            <person name="Oberlies N.H."/>
            <person name="Rokas A."/>
        </authorList>
    </citation>
    <scope>NUCLEOTIDE SEQUENCE [LARGE SCALE GENOMIC DNA]</scope>
    <source>
        <strain evidence="3">G536</strain>
    </source>
</reference>
<dbReference type="OrthoDB" id="2386090at2759"/>
<feature type="transmembrane region" description="Helical" evidence="1">
    <location>
        <begin position="124"/>
        <end position="146"/>
    </location>
</feature>
<protein>
    <submittedName>
        <fullName evidence="2">Uncharacterized protein</fullName>
    </submittedName>
</protein>
<sequence length="377" mass="42159">MLLSSLELNPGSLQDYLMSALHNVSHQVFGENPIRSRGTAIFPVQERAKDRALPSAHKKPKVLSQIPDDNTYPSKLCVYHAGTGRITFLASVKLSTLFIFAFFGFVVTPAYYNNEGLSPNVVRTALCAVVPLAFVAHTTSPFVTFIHMRLPPFARQSEDMLRRYVRTLPPQTELNITTMSIIAKPRVSTVKLSDLAPVSRRFSIVNLARDTASENAIRKCNVDNADVSDAHVWGEMVGDVGQNLARGLRKRDIDNTIVSRNGGAKHGGVYDIQQKQLNRFIEVEARIDKTSKEGEKSIQVLNKGVESVNKRLNDEPFSLALFETLMSTFRLRFDSRPRLHRRHSSGAGLDRILRIIKRIIYLGNQVCAHSLKPLGVR</sequence>
<dbReference type="EMBL" id="VFLP01000080">
    <property type="protein sequence ID" value="TRX88771.1"/>
    <property type="molecule type" value="Genomic_DNA"/>
</dbReference>
<accession>A0A553HLD4</accession>
<evidence type="ECO:0000313" key="2">
    <source>
        <dbReference type="EMBL" id="TRX88771.1"/>
    </source>
</evidence>
<comment type="caution">
    <text evidence="2">The sequence shown here is derived from an EMBL/GenBank/DDBJ whole genome shotgun (WGS) entry which is preliminary data.</text>
</comment>
<keyword evidence="3" id="KW-1185">Reference proteome</keyword>